<reference evidence="2" key="1">
    <citation type="submission" date="2017-04" db="EMBL/GenBank/DDBJ databases">
        <title>Function of individual gut microbiota members based on whole genome sequencing of pure cultures obtained from chicken caecum.</title>
        <authorList>
            <person name="Medvecky M."/>
            <person name="Cejkova D."/>
            <person name="Polansky O."/>
            <person name="Karasova D."/>
            <person name="Kubasova T."/>
            <person name="Cizek A."/>
            <person name="Rychlik I."/>
        </authorList>
    </citation>
    <scope>NUCLEOTIDE SEQUENCE [LARGE SCALE GENOMIC DNA]</scope>
    <source>
        <strain evidence="2">An180</strain>
    </source>
</reference>
<evidence type="ECO:0008006" key="3">
    <source>
        <dbReference type="Google" id="ProtNLM"/>
    </source>
</evidence>
<proteinExistence type="predicted"/>
<dbReference type="AlphaFoldDB" id="A0A1Y4L5P1"/>
<organism evidence="1 2">
    <name type="scientific">Butyricicoccus pullicaecorum</name>
    <dbReference type="NCBI Taxonomy" id="501571"/>
    <lineage>
        <taxon>Bacteria</taxon>
        <taxon>Bacillati</taxon>
        <taxon>Bacillota</taxon>
        <taxon>Clostridia</taxon>
        <taxon>Eubacteriales</taxon>
        <taxon>Butyricicoccaceae</taxon>
        <taxon>Butyricicoccus</taxon>
    </lineage>
</organism>
<gene>
    <name evidence="1" type="ORF">B5F17_13720</name>
</gene>
<dbReference type="EMBL" id="NFKK01000027">
    <property type="protein sequence ID" value="OUP50749.1"/>
    <property type="molecule type" value="Genomic_DNA"/>
</dbReference>
<evidence type="ECO:0000313" key="1">
    <source>
        <dbReference type="EMBL" id="OUP50749.1"/>
    </source>
</evidence>
<comment type="caution">
    <text evidence="1">The sequence shown here is derived from an EMBL/GenBank/DDBJ whole genome shotgun (WGS) entry which is preliminary data.</text>
</comment>
<name>A0A1Y4L5P1_9FIRM</name>
<protein>
    <recommendedName>
        <fullName evidence="3">Restriction endonuclease</fullName>
    </recommendedName>
</protein>
<dbReference type="RefSeq" id="WP_087374728.1">
    <property type="nucleotide sequence ID" value="NZ_NFKK01000027.1"/>
</dbReference>
<sequence length="434" mass="51683">MEVYEYEQIPQILKRFSFEEKVKICQYHSRQLMEIQGLNTLSRYRHSPLPWELETFFLFSVAFKEWKNDRFSDKQKISPRIISTIRNYDHPLLKEIIQKGNPLTTFADNLIMALSAIQFDGQEFYPYKLYRYNYYFSFRNDKIDMPQLFQSKFGCTYSDFLLFGQFLWLLFSSHNIDFSKKLMDFIFERFNPIILQLSLTREEYIEELNSITTNISDYLYCLRPSYSYPFIIESGNLYLPLPHLLIRSITSSLLYRLTDSNNKLSELIGKEVLEPYLYHIIHASNIFDEVFPEQIYHIGKKEQSGKKEQRTLDVMARKGDHFIFFDSKMYTPKRDLRIFQDNTFNDEVSRLAKACKQIYKHIHDRFPTSYNPFSDHVKIDQNNVYGLVVVRDNPHIPLRHIYHKTAESLKINDDSPVFGSGETNLQVSSVRNQI</sequence>
<evidence type="ECO:0000313" key="2">
    <source>
        <dbReference type="Proteomes" id="UP000195897"/>
    </source>
</evidence>
<dbReference type="Proteomes" id="UP000195897">
    <property type="component" value="Unassembled WGS sequence"/>
</dbReference>
<accession>A0A1Y4L5P1</accession>